<dbReference type="NCBIfam" id="TIGR00358">
    <property type="entry name" value="3_prime_RNase"/>
    <property type="match status" value="1"/>
</dbReference>
<dbReference type="PANTHER" id="PTHR23355:SF9">
    <property type="entry name" value="DIS3-LIKE EXONUCLEASE 2"/>
    <property type="match status" value="1"/>
</dbReference>
<dbReference type="Proteomes" id="UP000322976">
    <property type="component" value="Unassembled WGS sequence"/>
</dbReference>
<dbReference type="InterPro" id="IPR022966">
    <property type="entry name" value="RNase_II/R_CS"/>
</dbReference>
<dbReference type="Pfam" id="PF07106">
    <property type="entry name" value="WHD_TBPIP"/>
    <property type="match status" value="1"/>
</dbReference>
<dbReference type="PROSITE" id="PS50126">
    <property type="entry name" value="S1"/>
    <property type="match status" value="1"/>
</dbReference>
<evidence type="ECO:0000313" key="10">
    <source>
        <dbReference type="EMBL" id="TZE81225.1"/>
    </source>
</evidence>
<dbReference type="HAMAP" id="MF_01895">
    <property type="entry name" value="RNase_R"/>
    <property type="match status" value="1"/>
</dbReference>
<dbReference type="RefSeq" id="WP_149545840.1">
    <property type="nucleotide sequence ID" value="NZ_VTPS01000016.1"/>
</dbReference>
<keyword evidence="6 8" id="KW-0269">Exonuclease</keyword>
<dbReference type="Gene3D" id="1.10.10.10">
    <property type="entry name" value="Winged helix-like DNA-binding domain superfamily/Winged helix DNA-binding domain"/>
    <property type="match status" value="1"/>
</dbReference>
<proteinExistence type="inferred from homology"/>
<dbReference type="PANTHER" id="PTHR23355">
    <property type="entry name" value="RIBONUCLEASE"/>
    <property type="match status" value="1"/>
</dbReference>
<keyword evidence="4 8" id="KW-0540">Nuclease</keyword>
<comment type="catalytic activity">
    <reaction evidence="1 8">
        <text>Exonucleolytic cleavage in the 3'- to 5'-direction to yield nucleoside 5'-phosphates.</text>
        <dbReference type="EC" id="3.1.13.1"/>
    </reaction>
</comment>
<keyword evidence="5 8" id="KW-0378">Hydrolase</keyword>
<dbReference type="Pfam" id="PF00575">
    <property type="entry name" value="S1"/>
    <property type="match status" value="1"/>
</dbReference>
<dbReference type="GO" id="GO:0003723">
    <property type="term" value="F:RNA binding"/>
    <property type="evidence" value="ECO:0007669"/>
    <property type="project" value="UniProtKB-UniRule"/>
</dbReference>
<evidence type="ECO:0000313" key="11">
    <source>
        <dbReference type="Proteomes" id="UP000322976"/>
    </source>
</evidence>
<dbReference type="PROSITE" id="PS01175">
    <property type="entry name" value="RIBONUCLEASE_II"/>
    <property type="match status" value="1"/>
</dbReference>
<dbReference type="InterPro" id="IPR011129">
    <property type="entry name" value="CSD"/>
</dbReference>
<dbReference type="InterPro" id="IPR001900">
    <property type="entry name" value="RNase_II/R"/>
</dbReference>
<evidence type="ECO:0000256" key="6">
    <source>
        <dbReference type="ARBA" id="ARBA00022839"/>
    </source>
</evidence>
<dbReference type="InterPro" id="IPR003029">
    <property type="entry name" value="S1_domain"/>
</dbReference>
<dbReference type="AlphaFoldDB" id="A0A5D8Q8X3"/>
<sequence length="706" mass="81704">MSIRDKILDYMNEESYKPLSINELMKAFNIQKSEKQQIEKILRDLEKDGKIVKNSKGLYGLPHHMGMVAGKIQGNEKGFGFLIREDGENDIFISSSNMNGAMDGDKVFVKLIGEGQEGKRQEGEVIRILKRAVTRVIGRFEHNNSYGFVVPDDRKMYYDVFIPRDAFNGAKHGYKVVAEITRYPEPRRNPEGRIVKVLGDENDIDTEIMAIIMMYDIEVEFPERVIKQAEAIEDNIKDEDIAGRLDLRDEKIVTIDGEDAKDFDDAVSIKRLDNGNYLLGVHIADVSHYVKEKSAIDKEARKRGTSIYIPGRVIPMLPFKLSNGLCSLKPGEVRLTLSCIMEIDNKGNVVKYDIKESVIKSKERMTYTQVYKILEEEDKDLMTRYDYLVDDFKLMKELALILNRKRLKRGSIEFEIPETQVILDENGCPVDIKKRERNIAHRIIEEFMLVCNETIAEHVFWLRFPFIYRIHENPDIEKLMDFNRFIRNFGLGLKGLASGEIHPRALQELLNKVKDTPEELVISTLLLRSLKQARYSNEHAPHFALAVNYYTHFTSPIRRYPDLEVHRIIKDIINGRMDEKRVRFYEKVLEKIAKVSSEMERVAQSVERDCDDLEKAVYMKDKIGMTFDGVISGVTNFGFFVELQNTVEGLVTLSSLKDDYYHYMDDQHILVGEHTRRIFKIGDKVKVTVSAVNVPRRQIDFVLEDQ</sequence>
<dbReference type="InterPro" id="IPR012340">
    <property type="entry name" value="NA-bd_OB-fold"/>
</dbReference>
<evidence type="ECO:0000256" key="2">
    <source>
        <dbReference type="ARBA" id="ARBA00004496"/>
    </source>
</evidence>
<dbReference type="InterPro" id="IPR040476">
    <property type="entry name" value="CSD2"/>
</dbReference>
<evidence type="ECO:0000256" key="7">
    <source>
        <dbReference type="ARBA" id="ARBA00022884"/>
    </source>
</evidence>
<evidence type="ECO:0000256" key="8">
    <source>
        <dbReference type="HAMAP-Rule" id="MF_01895"/>
    </source>
</evidence>
<reference evidence="10 11" key="1">
    <citation type="submission" date="2019-08" db="EMBL/GenBank/DDBJ databases">
        <title>Calorimonas adulescens gen. nov., sp. nov., an anaerobic thermophilic bacterium from Sakhalin hot spring.</title>
        <authorList>
            <person name="Khomyakova M.A."/>
            <person name="Merkel A.Y."/>
            <person name="Novikov A."/>
            <person name="Bonch-Osmolovskaya E.A."/>
            <person name="Slobodkin A.I."/>
        </authorList>
    </citation>
    <scope>NUCLEOTIDE SEQUENCE [LARGE SCALE GENOMIC DNA]</scope>
    <source>
        <strain evidence="10 11">A05MB</strain>
    </source>
</reference>
<dbReference type="SUPFAM" id="SSF50249">
    <property type="entry name" value="Nucleic acid-binding proteins"/>
    <property type="match status" value="4"/>
</dbReference>
<dbReference type="InterPro" id="IPR010776">
    <property type="entry name" value="Hop2_WH_dom"/>
</dbReference>
<dbReference type="SMART" id="SM00357">
    <property type="entry name" value="CSP"/>
    <property type="match status" value="2"/>
</dbReference>
<dbReference type="EMBL" id="VTPS01000016">
    <property type="protein sequence ID" value="TZE81225.1"/>
    <property type="molecule type" value="Genomic_DNA"/>
</dbReference>
<dbReference type="EC" id="3.1.13.1" evidence="8"/>
<dbReference type="SMART" id="SM00316">
    <property type="entry name" value="S1"/>
    <property type="match status" value="1"/>
</dbReference>
<dbReference type="InterPro" id="IPR011805">
    <property type="entry name" value="RNase_R"/>
</dbReference>
<dbReference type="GO" id="GO:0005829">
    <property type="term" value="C:cytosol"/>
    <property type="evidence" value="ECO:0007669"/>
    <property type="project" value="TreeGrafter"/>
</dbReference>
<organism evidence="10 11">
    <name type="scientific">Calorimonas adulescens</name>
    <dbReference type="NCBI Taxonomy" id="2606906"/>
    <lineage>
        <taxon>Bacteria</taxon>
        <taxon>Bacillati</taxon>
        <taxon>Bacillota</taxon>
        <taxon>Clostridia</taxon>
        <taxon>Thermoanaerobacterales</taxon>
        <taxon>Thermoanaerobacteraceae</taxon>
        <taxon>Calorimonas</taxon>
    </lineage>
</organism>
<evidence type="ECO:0000256" key="3">
    <source>
        <dbReference type="ARBA" id="ARBA00022490"/>
    </source>
</evidence>
<comment type="function">
    <text evidence="8">3'-5' exoribonuclease that releases 5'-nucleoside monophosphates and is involved in maturation of structured RNAs.</text>
</comment>
<accession>A0A5D8Q8X3</accession>
<gene>
    <name evidence="8 10" type="primary">rnr</name>
    <name evidence="10" type="ORF">FWJ32_10155</name>
</gene>
<dbReference type="Pfam" id="PF00773">
    <property type="entry name" value="RNB"/>
    <property type="match status" value="1"/>
</dbReference>
<evidence type="ECO:0000259" key="9">
    <source>
        <dbReference type="PROSITE" id="PS50126"/>
    </source>
</evidence>
<dbReference type="InterPro" id="IPR013223">
    <property type="entry name" value="RNase_B_OB_dom"/>
</dbReference>
<dbReference type="Pfam" id="PF08206">
    <property type="entry name" value="OB_RNB"/>
    <property type="match status" value="1"/>
</dbReference>
<comment type="similarity">
    <text evidence="8">Belongs to the RNR ribonuclease family. RNase R subfamily.</text>
</comment>
<dbReference type="InterPro" id="IPR036388">
    <property type="entry name" value="WH-like_DNA-bd_sf"/>
</dbReference>
<dbReference type="InterPro" id="IPR050180">
    <property type="entry name" value="RNR_Ribonuclease"/>
</dbReference>
<evidence type="ECO:0000256" key="1">
    <source>
        <dbReference type="ARBA" id="ARBA00001849"/>
    </source>
</evidence>
<evidence type="ECO:0000256" key="5">
    <source>
        <dbReference type="ARBA" id="ARBA00022801"/>
    </source>
</evidence>
<dbReference type="InterPro" id="IPR004476">
    <property type="entry name" value="RNase_II/RNase_R"/>
</dbReference>
<feature type="domain" description="S1 motif" evidence="9">
    <location>
        <begin position="624"/>
        <end position="704"/>
    </location>
</feature>
<dbReference type="GO" id="GO:0008859">
    <property type="term" value="F:exoribonuclease II activity"/>
    <property type="evidence" value="ECO:0007669"/>
    <property type="project" value="UniProtKB-UniRule"/>
</dbReference>
<comment type="subcellular location">
    <subcellularLocation>
        <location evidence="2 8">Cytoplasm</location>
    </subcellularLocation>
</comment>
<keyword evidence="11" id="KW-1185">Reference proteome</keyword>
<keyword evidence="3 8" id="KW-0963">Cytoplasm</keyword>
<protein>
    <recommendedName>
        <fullName evidence="8">Ribonuclease R</fullName>
        <shortName evidence="8">RNase R</shortName>
        <ecNumber evidence="8">3.1.13.1</ecNumber>
    </recommendedName>
</protein>
<dbReference type="NCBIfam" id="TIGR02063">
    <property type="entry name" value="RNase_R"/>
    <property type="match status" value="1"/>
</dbReference>
<comment type="caution">
    <text evidence="10">The sequence shown here is derived from an EMBL/GenBank/DDBJ whole genome shotgun (WGS) entry which is preliminary data.</text>
</comment>
<dbReference type="Gene3D" id="2.40.50.140">
    <property type="entry name" value="Nucleic acid-binding proteins"/>
    <property type="match status" value="3"/>
</dbReference>
<keyword evidence="7 8" id="KW-0694">RNA-binding</keyword>
<dbReference type="GO" id="GO:0006402">
    <property type="term" value="P:mRNA catabolic process"/>
    <property type="evidence" value="ECO:0007669"/>
    <property type="project" value="TreeGrafter"/>
</dbReference>
<name>A0A5D8Q8X3_9THEO</name>
<dbReference type="Pfam" id="PF17876">
    <property type="entry name" value="CSD2"/>
    <property type="match status" value="1"/>
</dbReference>
<evidence type="ECO:0000256" key="4">
    <source>
        <dbReference type="ARBA" id="ARBA00022722"/>
    </source>
</evidence>
<dbReference type="SMART" id="SM00955">
    <property type="entry name" value="RNB"/>
    <property type="match status" value="1"/>
</dbReference>
<dbReference type="CDD" id="cd04471">
    <property type="entry name" value="S1_RNase_R"/>
    <property type="match status" value="1"/>
</dbReference>